<dbReference type="Proteomes" id="UP000019205">
    <property type="component" value="Chromosome"/>
</dbReference>
<dbReference type="HOGENOM" id="CLU_060703_1_1_6"/>
<protein>
    <submittedName>
        <fullName evidence="5">ABC-type polysaccharide/polyol phosphate export system, permease component</fullName>
    </submittedName>
</protein>
<feature type="transmembrane region" description="Helical" evidence="3">
    <location>
        <begin position="165"/>
        <end position="184"/>
    </location>
</feature>
<dbReference type="RefSeq" id="WP_008292839.1">
    <property type="nucleotide sequence ID" value="NZ_CM002299.1"/>
</dbReference>
<comment type="similarity">
    <text evidence="1">Belongs to the ABC-2 integral membrane protein family.</text>
</comment>
<name>A4A6V2_9GAMM</name>
<dbReference type="PROSITE" id="PS51012">
    <property type="entry name" value="ABC_TM2"/>
    <property type="match status" value="1"/>
</dbReference>
<feature type="transmembrane region" description="Helical" evidence="3">
    <location>
        <begin position="109"/>
        <end position="128"/>
    </location>
</feature>
<evidence type="ECO:0000256" key="3">
    <source>
        <dbReference type="SAM" id="Phobius"/>
    </source>
</evidence>
<organism evidence="5 6">
    <name type="scientific">Congregibacter litoralis KT71</name>
    <dbReference type="NCBI Taxonomy" id="314285"/>
    <lineage>
        <taxon>Bacteria</taxon>
        <taxon>Pseudomonadati</taxon>
        <taxon>Pseudomonadota</taxon>
        <taxon>Gammaproteobacteria</taxon>
        <taxon>Cellvibrionales</taxon>
        <taxon>Halieaceae</taxon>
        <taxon>Congregibacter</taxon>
    </lineage>
</organism>
<feature type="transmembrane region" description="Helical" evidence="3">
    <location>
        <begin position="134"/>
        <end position="158"/>
    </location>
</feature>
<proteinExistence type="inferred from homology"/>
<evidence type="ECO:0000256" key="1">
    <source>
        <dbReference type="ARBA" id="ARBA00007783"/>
    </source>
</evidence>
<evidence type="ECO:0000256" key="2">
    <source>
        <dbReference type="ARBA" id="ARBA00022448"/>
    </source>
</evidence>
<dbReference type="GO" id="GO:0015920">
    <property type="term" value="P:lipopolysaccharide transport"/>
    <property type="evidence" value="ECO:0007669"/>
    <property type="project" value="TreeGrafter"/>
</dbReference>
<gene>
    <name evidence="5" type="ORF">KT71_02202</name>
</gene>
<keyword evidence="6" id="KW-1185">Reference proteome</keyword>
<feature type="transmembrane region" description="Helical" evidence="3">
    <location>
        <begin position="223"/>
        <end position="244"/>
    </location>
</feature>
<feature type="domain" description="ABC transmembrane type-2" evidence="4">
    <location>
        <begin position="27"/>
        <end position="247"/>
    </location>
</feature>
<evidence type="ECO:0000313" key="6">
    <source>
        <dbReference type="Proteomes" id="UP000019205"/>
    </source>
</evidence>
<sequence>MTTQRFWVLVDEMARMSLKADASRFYFGYFWWILEPLLYVAVFYVVFDVLLGTRQENFLVFLMVGKLTFVWFSKSVVHASRTIVSSKGLIGNIDLPKTLFPLVAIQEGLYRQAAVFALLFVFLLLSGYSVTANWLWLAPVLLVNYLMIVVASLVGAFLVCIVFDFTVIIALSMIFLLFTSGIFWDVRALPDPRMAEWVLLVNPLAFIVDAYRQVLMAGVRPDLWHLAGVAFVALGCIGGLRSLYRSSSQYLALKAITS</sequence>
<keyword evidence="2" id="KW-0813">Transport</keyword>
<dbReference type="EMBL" id="AAOA02000002">
    <property type="protein sequence ID" value="EAQ98021.1"/>
    <property type="molecule type" value="Genomic_DNA"/>
</dbReference>
<dbReference type="InterPro" id="IPR047817">
    <property type="entry name" value="ABC2_TM_bact-type"/>
</dbReference>
<dbReference type="PANTHER" id="PTHR30413">
    <property type="entry name" value="INNER MEMBRANE TRANSPORT PERMEASE"/>
    <property type="match status" value="1"/>
</dbReference>
<dbReference type="AlphaFoldDB" id="A4A6V2"/>
<reference evidence="5 6" key="2">
    <citation type="journal article" date="2009" name="PLoS ONE">
        <title>The photosynthetic apparatus and its regulation in the aerobic gammaproteobacterium Congregibacter litoralis gen. nov., sp. nov.</title>
        <authorList>
            <person name="Spring S."/>
            <person name="Lunsdorf H."/>
            <person name="Fuchs B.M."/>
            <person name="Tindall B.J."/>
        </authorList>
    </citation>
    <scope>NUCLEOTIDE SEQUENCE [LARGE SCALE GENOMIC DNA]</scope>
    <source>
        <strain evidence="5">KT71</strain>
    </source>
</reference>
<accession>A4A6V2</accession>
<keyword evidence="3" id="KW-0812">Transmembrane</keyword>
<keyword evidence="3" id="KW-1133">Transmembrane helix</keyword>
<dbReference type="PANTHER" id="PTHR30413:SF10">
    <property type="entry name" value="CAPSULE POLYSACCHARIDE EXPORT INNER-MEMBRANE PROTEIN CTRC"/>
    <property type="match status" value="1"/>
</dbReference>
<dbReference type="OrthoDB" id="9786910at2"/>
<dbReference type="eggNOG" id="COG1682">
    <property type="taxonomic scope" value="Bacteria"/>
</dbReference>
<feature type="transmembrane region" description="Helical" evidence="3">
    <location>
        <begin position="58"/>
        <end position="77"/>
    </location>
</feature>
<evidence type="ECO:0000259" key="4">
    <source>
        <dbReference type="PROSITE" id="PS51012"/>
    </source>
</evidence>
<comment type="caution">
    <text evidence="5">The sequence shown here is derived from an EMBL/GenBank/DDBJ whole genome shotgun (WGS) entry which is preliminary data.</text>
</comment>
<evidence type="ECO:0000313" key="5">
    <source>
        <dbReference type="EMBL" id="EAQ98021.1"/>
    </source>
</evidence>
<reference evidence="5 6" key="1">
    <citation type="journal article" date="2007" name="Proc. Natl. Acad. Sci. U.S.A.">
        <title>Characterization of a marine gammaproteobacterium capable of aerobic anoxygenic photosynthesis.</title>
        <authorList>
            <person name="Fuchs B.M."/>
            <person name="Spring S."/>
            <person name="Teeling H."/>
            <person name="Quast C."/>
            <person name="Wulf J."/>
            <person name="Schattenhofer M."/>
            <person name="Yan S."/>
            <person name="Ferriera S."/>
            <person name="Johnson J."/>
            <person name="Glockner F.O."/>
            <person name="Amann R."/>
        </authorList>
    </citation>
    <scope>NUCLEOTIDE SEQUENCE [LARGE SCALE GENOMIC DNA]</scope>
    <source>
        <strain evidence="5">KT71</strain>
    </source>
</reference>
<dbReference type="STRING" id="314285.KT71_02202"/>
<keyword evidence="3" id="KW-0472">Membrane</keyword>
<feature type="transmembrane region" description="Helical" evidence="3">
    <location>
        <begin position="25"/>
        <end position="46"/>
    </location>
</feature>